<proteinExistence type="predicted"/>
<evidence type="ECO:0000313" key="5">
    <source>
        <dbReference type="EMBL" id="KFD62140.1"/>
    </source>
</evidence>
<evidence type="ECO:0000313" key="6">
    <source>
        <dbReference type="Proteomes" id="UP000030764"/>
    </source>
</evidence>
<keyword evidence="1" id="KW-0732">Signal</keyword>
<dbReference type="GO" id="GO:0008289">
    <property type="term" value="F:lipid binding"/>
    <property type="evidence" value="ECO:0007669"/>
    <property type="project" value="InterPro"/>
</dbReference>
<evidence type="ECO:0000313" key="3">
    <source>
        <dbReference type="EMBL" id="KFD48477.1"/>
    </source>
</evidence>
<sequence length="551" mass="61730">MHLPIRTPDASDSVRYAKSFILLPVLISVVLCHTEAESCSSETICSKTRKREAVTKHPNIAFTVTERGLLTFMPTIPFYLKALLMHCKFKDKYGVLFGRNYADILKRNITAVGNDTVILSTLMEPNLVNLDIQKLSVTEDAFIRLYNGRSGKSSMELQEVRGNVIISLTANQHGMLVTKVAGCDLSIGKVKITYTSTNGKVTILNPTRIERRVKDSLNGYICDDVNTVVSLLDARFRNMFKEQPMAQTTASELTSQLFISRILRSIHFANADNAAPKIKRLIYVQRLFEAPKFASSPQSASFLLTGMICDRQHCGIGSSPVSVPNIVKAKDKMINLYVSDDVAQTFLQSMFDLGLLNMSFTGKNFVKRRSSFHQPCLRSTCLDILPSWFTTNSNEKTELKVYHTKVPSLQYKSGKAVLSNEMKVLLYSRSLNSHVRKILLTAINATFHLRIAPTTGRVFKVNAQTAKMEVSVLENYLMITDEELKQLVGTIKQAVHASFQVLLDMSFELRASCATMENLHAEFHQGSVFLAFDLILNDQCLIKKLTAVVQQ</sequence>
<keyword evidence="6" id="KW-1185">Reference proteome</keyword>
<dbReference type="Pfam" id="PF02886">
    <property type="entry name" value="LBP_BPI_CETP_C"/>
    <property type="match status" value="1"/>
</dbReference>
<dbReference type="PANTHER" id="PTHR10504:SF136">
    <property type="entry name" value="NOSE RESISTANT TO FLUOXETINE PROTEIN 5"/>
    <property type="match status" value="1"/>
</dbReference>
<dbReference type="AlphaFoldDB" id="A0A085LU31"/>
<dbReference type="EMBL" id="KL363293">
    <property type="protein sequence ID" value="KFD48477.1"/>
    <property type="molecule type" value="Genomic_DNA"/>
</dbReference>
<feature type="chain" id="PRO_5010405202" description="Lipid-binding serum glycoprotein C-terminal domain-containing protein" evidence="1">
    <location>
        <begin position="37"/>
        <end position="551"/>
    </location>
</feature>
<dbReference type="EMBL" id="KL367602">
    <property type="protein sequence ID" value="KFD62140.1"/>
    <property type="molecule type" value="Genomic_DNA"/>
</dbReference>
<dbReference type="SUPFAM" id="SSF55394">
    <property type="entry name" value="Bactericidal permeability-increasing protein, BPI"/>
    <property type="match status" value="2"/>
</dbReference>
<evidence type="ECO:0000256" key="1">
    <source>
        <dbReference type="SAM" id="SignalP"/>
    </source>
</evidence>
<name>A0A085LU31_9BILA</name>
<dbReference type="GO" id="GO:0005615">
    <property type="term" value="C:extracellular space"/>
    <property type="evidence" value="ECO:0007669"/>
    <property type="project" value="TreeGrafter"/>
</dbReference>
<dbReference type="Gene3D" id="3.15.20.10">
    <property type="entry name" value="Bactericidal permeability-increasing protein, domain 2"/>
    <property type="match status" value="2"/>
</dbReference>
<dbReference type="Proteomes" id="UP000030758">
    <property type="component" value="Unassembled WGS sequence"/>
</dbReference>
<evidence type="ECO:0000259" key="2">
    <source>
        <dbReference type="Pfam" id="PF02886"/>
    </source>
</evidence>
<reference evidence="3 6" key="1">
    <citation type="journal article" date="2014" name="Nat. Genet.">
        <title>Genome and transcriptome of the porcine whipworm Trichuris suis.</title>
        <authorList>
            <person name="Jex A.R."/>
            <person name="Nejsum P."/>
            <person name="Schwarz E.M."/>
            <person name="Hu L."/>
            <person name="Young N.D."/>
            <person name="Hall R.S."/>
            <person name="Korhonen P.K."/>
            <person name="Liao S."/>
            <person name="Thamsborg S."/>
            <person name="Xia J."/>
            <person name="Xu P."/>
            <person name="Wang S."/>
            <person name="Scheerlinck J.P."/>
            <person name="Hofmann A."/>
            <person name="Sternberg P.W."/>
            <person name="Wang J."/>
            <person name="Gasser R.B."/>
        </authorList>
    </citation>
    <scope>NUCLEOTIDE SEQUENCE [LARGE SCALE GENOMIC DNA]</scope>
    <source>
        <strain evidence="5">DCEP-RM93F</strain>
        <strain evidence="3">DCEP-RM93M</strain>
    </source>
</reference>
<feature type="signal peptide" evidence="1">
    <location>
        <begin position="1"/>
        <end position="36"/>
    </location>
</feature>
<dbReference type="InterPro" id="IPR032942">
    <property type="entry name" value="BPI/LBP/Plunc"/>
</dbReference>
<dbReference type="InterPro" id="IPR001124">
    <property type="entry name" value="Lipid-bd_serum_glycop_C"/>
</dbReference>
<dbReference type="Proteomes" id="UP000030764">
    <property type="component" value="Unassembled WGS sequence"/>
</dbReference>
<feature type="domain" description="Lipid-binding serum glycoprotein C-terminal" evidence="2">
    <location>
        <begin position="306"/>
        <end position="527"/>
    </location>
</feature>
<organism evidence="3 6">
    <name type="scientific">Trichuris suis</name>
    <name type="common">pig whipworm</name>
    <dbReference type="NCBI Taxonomy" id="68888"/>
    <lineage>
        <taxon>Eukaryota</taxon>
        <taxon>Metazoa</taxon>
        <taxon>Ecdysozoa</taxon>
        <taxon>Nematoda</taxon>
        <taxon>Enoplea</taxon>
        <taxon>Dorylaimia</taxon>
        <taxon>Trichinellida</taxon>
        <taxon>Trichuridae</taxon>
        <taxon>Trichuris</taxon>
    </lineage>
</organism>
<dbReference type="InterPro" id="IPR017943">
    <property type="entry name" value="Bactericidal_perm-incr_a/b_dom"/>
</dbReference>
<protein>
    <recommendedName>
        <fullName evidence="2">Lipid-binding serum glycoprotein C-terminal domain-containing protein</fullName>
    </recommendedName>
</protein>
<dbReference type="EMBL" id="KL363293">
    <property type="protein sequence ID" value="KFD48479.1"/>
    <property type="molecule type" value="Genomic_DNA"/>
</dbReference>
<dbReference type="Gene3D" id="3.15.10.10">
    <property type="entry name" value="Bactericidal permeability-increasing protein, domain 1"/>
    <property type="match status" value="1"/>
</dbReference>
<dbReference type="PANTHER" id="PTHR10504">
    <property type="entry name" value="BACTERICIDAL PERMEABILITY-INCREASING BPI PROTEIN-RELATED"/>
    <property type="match status" value="1"/>
</dbReference>
<gene>
    <name evidence="3" type="ORF">M513_10695</name>
    <name evidence="4" type="ORF">M513_10697</name>
    <name evidence="5" type="ORF">M514_25742</name>
</gene>
<evidence type="ECO:0000313" key="4">
    <source>
        <dbReference type="EMBL" id="KFD48479.1"/>
    </source>
</evidence>
<accession>A0A085LU31</accession>